<evidence type="ECO:0000256" key="2">
    <source>
        <dbReference type="ARBA" id="ARBA00022559"/>
    </source>
</evidence>
<dbReference type="PROSITE" id="PS51352">
    <property type="entry name" value="THIOREDOXIN_2"/>
    <property type="match status" value="1"/>
</dbReference>
<reference evidence="12" key="1">
    <citation type="journal article" date="2016" name="Environ. Microbiol.">
        <title>The complete genome of a viable archaeum isolated from 123-million-year-old rock salt.</title>
        <authorList>
            <person name="Jaakkola S.T."/>
            <person name="Pfeiffer F."/>
            <person name="Ravantti J.J."/>
            <person name="Guo Q."/>
            <person name="Liu Y."/>
            <person name="Chen X."/>
            <person name="Ma H."/>
            <person name="Yang C."/>
            <person name="Oksanen H.M."/>
            <person name="Bamford D.H."/>
        </authorList>
    </citation>
    <scope>NUCLEOTIDE SEQUENCE</scope>
    <source>
        <strain evidence="12">JI20-1</strain>
    </source>
</reference>
<keyword evidence="12" id="KW-1185">Reference proteome</keyword>
<feature type="domain" description="Thioredoxin" evidence="10">
    <location>
        <begin position="7"/>
        <end position="168"/>
    </location>
</feature>
<dbReference type="EMBL" id="LN831302">
    <property type="protein sequence ID" value="CQH47894.1"/>
    <property type="molecule type" value="Genomic_DNA"/>
</dbReference>
<evidence type="ECO:0000313" key="11">
    <source>
        <dbReference type="EMBL" id="CQH47894.1"/>
    </source>
</evidence>
<sequence>MTRGDALGVGDEVPDVAAPLVQPDDSVEQTALSELYADRPVLVVFYTNDFSPDCVNEWCSFRDYGWFTSTEDVRVVGASKSRVATHRRFIDYLDIDFPLYADTDLAVSDAFGVTYRALKLLPRSKRSVFLVDTDGVVRYRWIGEHPLDPTRDQPPLAEIREAVEEHVGGETETFGFS</sequence>
<evidence type="ECO:0000256" key="4">
    <source>
        <dbReference type="ARBA" id="ARBA00023002"/>
    </source>
</evidence>
<dbReference type="InterPro" id="IPR013766">
    <property type="entry name" value="Thioredoxin_domain"/>
</dbReference>
<dbReference type="OrthoDB" id="165617at2157"/>
<dbReference type="Gene3D" id="3.40.30.10">
    <property type="entry name" value="Glutaredoxin"/>
    <property type="match status" value="1"/>
</dbReference>
<keyword evidence="6" id="KW-0676">Redox-active center</keyword>
<protein>
    <recommendedName>
        <fullName evidence="1">thioredoxin-dependent peroxiredoxin</fullName>
        <ecNumber evidence="1">1.11.1.24</ecNumber>
    </recommendedName>
    <alternativeName>
        <fullName evidence="7">Thioredoxin peroxidase</fullName>
    </alternativeName>
</protein>
<dbReference type="GO" id="GO:0008379">
    <property type="term" value="F:thioredoxin peroxidase activity"/>
    <property type="evidence" value="ECO:0007669"/>
    <property type="project" value="TreeGrafter"/>
</dbReference>
<dbReference type="InterPro" id="IPR036249">
    <property type="entry name" value="Thioredoxin-like_sf"/>
</dbReference>
<keyword evidence="3" id="KW-0049">Antioxidant</keyword>
<keyword evidence="4" id="KW-0560">Oxidoreductase</keyword>
<comment type="similarity">
    <text evidence="8">Belongs to the peroxiredoxin family. BCP/PrxQ subfamily.</text>
</comment>
<comment type="catalytic activity">
    <reaction evidence="9">
        <text>a hydroperoxide + [thioredoxin]-dithiol = an alcohol + [thioredoxin]-disulfide + H2O</text>
        <dbReference type="Rhea" id="RHEA:62620"/>
        <dbReference type="Rhea" id="RHEA-COMP:10698"/>
        <dbReference type="Rhea" id="RHEA-COMP:10700"/>
        <dbReference type="ChEBI" id="CHEBI:15377"/>
        <dbReference type="ChEBI" id="CHEBI:29950"/>
        <dbReference type="ChEBI" id="CHEBI:30879"/>
        <dbReference type="ChEBI" id="CHEBI:35924"/>
        <dbReference type="ChEBI" id="CHEBI:50058"/>
        <dbReference type="EC" id="1.11.1.24"/>
    </reaction>
</comment>
<dbReference type="RefSeq" id="WP_059055635.1">
    <property type="nucleotide sequence ID" value="NZ_CEML01000002.1"/>
</dbReference>
<evidence type="ECO:0000313" key="12">
    <source>
        <dbReference type="Proteomes" id="UP000066737"/>
    </source>
</evidence>
<dbReference type="PANTHER" id="PTHR42801">
    <property type="entry name" value="THIOREDOXIN-DEPENDENT PEROXIDE REDUCTASE"/>
    <property type="match status" value="1"/>
</dbReference>
<dbReference type="GO" id="GO:0034599">
    <property type="term" value="P:cellular response to oxidative stress"/>
    <property type="evidence" value="ECO:0007669"/>
    <property type="project" value="TreeGrafter"/>
</dbReference>
<dbReference type="InterPro" id="IPR000866">
    <property type="entry name" value="AhpC/TSA"/>
</dbReference>
<keyword evidence="5" id="KW-1015">Disulfide bond</keyword>
<keyword evidence="2" id="KW-0575">Peroxidase</keyword>
<evidence type="ECO:0000256" key="8">
    <source>
        <dbReference type="ARBA" id="ARBA00038489"/>
    </source>
</evidence>
<dbReference type="EC" id="1.11.1.24" evidence="1"/>
<evidence type="ECO:0000256" key="9">
    <source>
        <dbReference type="ARBA" id="ARBA00049091"/>
    </source>
</evidence>
<organism evidence="11 12">
    <name type="scientific">Halobacterium hubeiense</name>
    <dbReference type="NCBI Taxonomy" id="1407499"/>
    <lineage>
        <taxon>Archaea</taxon>
        <taxon>Methanobacteriati</taxon>
        <taxon>Methanobacteriota</taxon>
        <taxon>Stenosarchaea group</taxon>
        <taxon>Halobacteria</taxon>
        <taxon>Halobacteriales</taxon>
        <taxon>Halobacteriaceae</taxon>
        <taxon>Halobacterium</taxon>
    </lineage>
</organism>
<dbReference type="GO" id="GO:0005737">
    <property type="term" value="C:cytoplasm"/>
    <property type="evidence" value="ECO:0007669"/>
    <property type="project" value="TreeGrafter"/>
</dbReference>
<dbReference type="KEGG" id="hhb:Hhub_1364"/>
<evidence type="ECO:0000256" key="6">
    <source>
        <dbReference type="ARBA" id="ARBA00023284"/>
    </source>
</evidence>
<dbReference type="InterPro" id="IPR050924">
    <property type="entry name" value="Peroxiredoxin_BCP/PrxQ"/>
</dbReference>
<evidence type="ECO:0000256" key="5">
    <source>
        <dbReference type="ARBA" id="ARBA00023157"/>
    </source>
</evidence>
<dbReference type="Proteomes" id="UP000066737">
    <property type="component" value="Chromosome I"/>
</dbReference>
<gene>
    <name evidence="11" type="ORF">HHUB_1364</name>
</gene>
<evidence type="ECO:0000256" key="3">
    <source>
        <dbReference type="ARBA" id="ARBA00022862"/>
    </source>
</evidence>
<dbReference type="GO" id="GO:0045454">
    <property type="term" value="P:cell redox homeostasis"/>
    <property type="evidence" value="ECO:0007669"/>
    <property type="project" value="TreeGrafter"/>
</dbReference>
<accession>A0A0U5GZ81</accession>
<dbReference type="AlphaFoldDB" id="A0A0U5GZ81"/>
<dbReference type="SUPFAM" id="SSF52833">
    <property type="entry name" value="Thioredoxin-like"/>
    <property type="match status" value="1"/>
</dbReference>
<dbReference type="GeneID" id="91108837"/>
<dbReference type="PANTHER" id="PTHR42801:SF22">
    <property type="entry name" value="PEROXIREDOXIN SLL0755-RELATED"/>
    <property type="match status" value="1"/>
</dbReference>
<proteinExistence type="inferred from homology"/>
<name>A0A0U5GZ81_9EURY</name>
<evidence type="ECO:0000259" key="10">
    <source>
        <dbReference type="PROSITE" id="PS51352"/>
    </source>
</evidence>
<dbReference type="Pfam" id="PF00578">
    <property type="entry name" value="AhpC-TSA"/>
    <property type="match status" value="1"/>
</dbReference>
<evidence type="ECO:0000256" key="1">
    <source>
        <dbReference type="ARBA" id="ARBA00013017"/>
    </source>
</evidence>
<dbReference type="STRING" id="1407499.HHUB_1364"/>
<evidence type="ECO:0000256" key="7">
    <source>
        <dbReference type="ARBA" id="ARBA00032824"/>
    </source>
</evidence>